<keyword evidence="6" id="KW-1185">Reference proteome</keyword>
<accession>A0A3B7MRT9</accession>
<reference evidence="5 6" key="1">
    <citation type="submission" date="2018-09" db="EMBL/GenBank/DDBJ databases">
        <title>Genome sequencing of strain 6GH32-13.</title>
        <authorList>
            <person name="Weon H.-Y."/>
            <person name="Heo J."/>
            <person name="Kwon S.-W."/>
        </authorList>
    </citation>
    <scope>NUCLEOTIDE SEQUENCE [LARGE SCALE GENOMIC DNA]</scope>
    <source>
        <strain evidence="5 6">5GH32-13</strain>
    </source>
</reference>
<dbReference type="CDD" id="cd04276">
    <property type="entry name" value="ZnMc_MMP_like_2"/>
    <property type="match status" value="1"/>
</dbReference>
<dbReference type="Gene3D" id="3.40.390.10">
    <property type="entry name" value="Collagenase (Catalytic Domain)"/>
    <property type="match status" value="1"/>
</dbReference>
<sequence>MVVAGTLVTSVSAQNRRPVTTPSATDTTKPRTALTPPVPPKPGPKPYKEIITDKALSRQGLFTVHKVEDKWYFEVGDSLLGRDVLVVNRISKAPADTRSGFFGYAGDEINENVIRFEKGPNNKIFLRNISFSVYAKDSTKPMYKSVQNSNIQPISAAFDVKAFSKDSTGSVIDFTDYISGDNDIFFFAPFFKTALRVGGLQPDKSYIVDIKSYPINTEIKTVKTYSKMAAPSPIPGLMPSGPTGNATFELNTSIVLLPKVPMRPRYYDDRVAYFTTEYTDFDADPQGVKDISMITRWKLEPKPADLEKFKRGELVEPQKPIIYYIDPATPAKWVPYLIQGVNDWQKAFEKAGFKNAIMAKVAPTKAEDSTWSLEDARFSAMVYKPSDIPNASGPHVHDPRSGEILESHINWYHNVMRLLRDWYLIQASPSDPRARKAEFDDELMGQLIRFVSSHEVGHTLGLPHNMGSSAGTPVEKLRDKAWVEANGHTASIMDYARFNYVAQPEDKIGPAGLYPRIGEYDLFSIEWGYRPILDKDEEGEKAVLNEWAKNNYNNPRLRFIHQNGIDPRAQTESLGDNNMKANEYGIKNLKWILPKLPSWLNEKGENYENLNEVYNELIGQFSRYLGHAATYVGGVYTDAKTTEQAGDVYTVVPKALQKEAMAFIQKNYFETPTWLLDKNILDKISAPTSDRVSTLQDGWLGTLLSTSRMQRLISSANRDASAYRLDEFMEDLKKGIWGELATRKPIDNFRRNLQKSYVERLGAIIAPAPAAGGGSFGGIIISFGPVTDPKKSDIVSVAKGILRSLKAEIAAAVPAYTDKMSRYHLQDLNDRIGKILDPK</sequence>
<evidence type="ECO:0000259" key="4">
    <source>
        <dbReference type="Pfam" id="PF17162"/>
    </source>
</evidence>
<dbReference type="AlphaFoldDB" id="A0A3B7MRT9"/>
<evidence type="ECO:0000313" key="5">
    <source>
        <dbReference type="EMBL" id="AXY76019.1"/>
    </source>
</evidence>
<protein>
    <submittedName>
        <fullName evidence="5">DUF5117 domain-containing protein</fullName>
    </submittedName>
</protein>
<organism evidence="5 6">
    <name type="scientific">Paraflavitalea soli</name>
    <dbReference type="NCBI Taxonomy" id="2315862"/>
    <lineage>
        <taxon>Bacteria</taxon>
        <taxon>Pseudomonadati</taxon>
        <taxon>Bacteroidota</taxon>
        <taxon>Chitinophagia</taxon>
        <taxon>Chitinophagales</taxon>
        <taxon>Chitinophagaceae</taxon>
        <taxon>Paraflavitalea</taxon>
    </lineage>
</organism>
<dbReference type="Proteomes" id="UP000263900">
    <property type="component" value="Chromosome"/>
</dbReference>
<evidence type="ECO:0000259" key="3">
    <source>
        <dbReference type="Pfam" id="PF17148"/>
    </source>
</evidence>
<feature type="region of interest" description="Disordered" evidence="1">
    <location>
        <begin position="1"/>
        <end position="46"/>
    </location>
</feature>
<feature type="domain" description="EcxA zinc-binding" evidence="2">
    <location>
        <begin position="437"/>
        <end position="741"/>
    </location>
</feature>
<name>A0A3B7MRT9_9BACT</name>
<proteinExistence type="predicted"/>
<dbReference type="Pfam" id="PF17148">
    <property type="entry name" value="DUF5117"/>
    <property type="match status" value="1"/>
</dbReference>
<dbReference type="SUPFAM" id="SSF55486">
    <property type="entry name" value="Metalloproteases ('zincins'), catalytic domain"/>
    <property type="match status" value="1"/>
</dbReference>
<dbReference type="Pfam" id="PF17162">
    <property type="entry name" value="DUF5118"/>
    <property type="match status" value="1"/>
</dbReference>
<feature type="domain" description="DUF5118" evidence="4">
    <location>
        <begin position="44"/>
        <end position="92"/>
    </location>
</feature>
<dbReference type="GO" id="GO:0008237">
    <property type="term" value="F:metallopeptidase activity"/>
    <property type="evidence" value="ECO:0007669"/>
    <property type="project" value="InterPro"/>
</dbReference>
<dbReference type="InterPro" id="IPR024079">
    <property type="entry name" value="MetalloPept_cat_dom_sf"/>
</dbReference>
<dbReference type="InterPro" id="IPR032534">
    <property type="entry name" value="EcxA_zinc-bd"/>
</dbReference>
<gene>
    <name evidence="5" type="ORF">D3H65_19420</name>
</gene>
<dbReference type="InterPro" id="IPR033413">
    <property type="entry name" value="DUF5117"/>
</dbReference>
<dbReference type="PANTHER" id="PTHR38478">
    <property type="entry name" value="PEPTIDASE M1A AND M12B"/>
    <property type="match status" value="1"/>
</dbReference>
<evidence type="ECO:0000313" key="6">
    <source>
        <dbReference type="Proteomes" id="UP000263900"/>
    </source>
</evidence>
<feature type="domain" description="DUF5117" evidence="3">
    <location>
        <begin position="106"/>
        <end position="302"/>
    </location>
</feature>
<dbReference type="OrthoDB" id="9776599at2"/>
<dbReference type="Pfam" id="PF16313">
    <property type="entry name" value="DUF4953"/>
    <property type="match status" value="1"/>
</dbReference>
<evidence type="ECO:0000256" key="1">
    <source>
        <dbReference type="SAM" id="MobiDB-lite"/>
    </source>
</evidence>
<dbReference type="PANTHER" id="PTHR38478:SF1">
    <property type="entry name" value="ZINC DEPENDENT METALLOPROTEASE DOMAIN LIPOPROTEIN"/>
    <property type="match status" value="1"/>
</dbReference>
<dbReference type="InterPro" id="IPR034032">
    <property type="entry name" value="Zn_MMP-like_bac"/>
</dbReference>
<dbReference type="EMBL" id="CP032157">
    <property type="protein sequence ID" value="AXY76019.1"/>
    <property type="molecule type" value="Genomic_DNA"/>
</dbReference>
<dbReference type="InterPro" id="IPR033428">
    <property type="entry name" value="DUF5118"/>
</dbReference>
<feature type="compositionally biased region" description="Polar residues" evidence="1">
    <location>
        <begin position="7"/>
        <end position="27"/>
    </location>
</feature>
<dbReference type="KEGG" id="pseg:D3H65_19420"/>
<evidence type="ECO:0000259" key="2">
    <source>
        <dbReference type="Pfam" id="PF16313"/>
    </source>
</evidence>
<feature type="compositionally biased region" description="Pro residues" evidence="1">
    <location>
        <begin position="36"/>
        <end position="45"/>
    </location>
</feature>